<dbReference type="Pfam" id="PF00754">
    <property type="entry name" value="F5_F8_type_C"/>
    <property type="match status" value="1"/>
</dbReference>
<evidence type="ECO:0000259" key="7">
    <source>
        <dbReference type="Pfam" id="PF17678"/>
    </source>
</evidence>
<dbReference type="FunFam" id="3.30.2080.10:FF:000001">
    <property type="entry name" value="Alpha-1,2-mannosidase subfamily"/>
    <property type="match status" value="1"/>
</dbReference>
<keyword evidence="4" id="KW-0732">Signal</keyword>
<dbReference type="InterPro" id="IPR014718">
    <property type="entry name" value="GH-type_carb-bd"/>
</dbReference>
<sequence>MMKRVVFVFYFITLSVLVNAQTNYAKLVNPYIGTGGHGHTYPGASMPFGMMQLSPDTRLEGWDGCGGYHYSDSIMYGFSHTHLSGTGIADYCDVLLMPFTGEVKWKNSEYASTFSHKNEKAHAGYYEVLLKKHNINAALTTSFRSGMHQYTFDAAATEGKVLLDLKHRDEVLESSFEIVNEYEVRGMRRSKSWATNQILYFHMKFEKPIKEFGIALNDVLQNNIRSASGKNIKAYFSFDVSSDKAVQVKVGISGVSMENAKLNLNTEIPHWNFATVKQQTEDEWNKELSKIEVKGGTQDQQVAFYTALYHASLAPNIYTDVNGEYRGTDLNVHKADGFTNYSVFSLWDTHRALHPLMSIINQKRTADWINTFLAQYKHGGMLPVWELSGNETFCMIGYHSVPVIVDAYQKGIKGFDTKLALEAMTSYAESSRYGLTQYGRQGFVSNDYDHESASKTVEYAYDDWCISEFAKWIGNKEVAKKYAARALNYRNLFDPATYHIRGKVQSFWFSPFNATEVNNFFTEGNSWHYSFSAQQDIDGLIKLYGGKENFVRKLEELFTTNQTLSGRDQADVTGLIGQYAHGNEPSHHMAYLFNYAGKPWRTQELIHKICTEFYPNNPDGLIGNEDCGQMSAWFVLSAMGIYQPTPGSGVYALGTPLFDEVKIHLENGKTFSITAKNRTAKNFYVNNVQLNGKPHAATFIRNTDVENGGELIFEMSATANKTRGSNKADIPSSNVNDEQFVAVPFFQMNTNKFKNSLSVTLKHLDPKAEIYYAIVNGAAKPRFFRYEKPFAITETSNIELFASKNGKQSARIAQKFYKVPGDRSITVLSEVHPMYTAGGKDALIDGIIGDANWKTGDWQSYFAKDFVAVVDLQKVRPVKYVAVNVLQEVSPWIVFPSEVIFEVSNDGKNFTSLTTVVNKIGMDVPGPVVQQLGATVSTTARYIRVRAKTGGQLPAWHESAGSPTHIFIDEVIVK</sequence>
<keyword evidence="8" id="KW-0378">Hydrolase</keyword>
<evidence type="ECO:0000313" key="9">
    <source>
        <dbReference type="Proteomes" id="UP000515344"/>
    </source>
</evidence>
<organism evidence="8 9">
    <name type="scientific">Lacibacter sediminis</name>
    <dbReference type="NCBI Taxonomy" id="2760713"/>
    <lineage>
        <taxon>Bacteria</taxon>
        <taxon>Pseudomonadati</taxon>
        <taxon>Bacteroidota</taxon>
        <taxon>Chitinophagia</taxon>
        <taxon>Chitinophagales</taxon>
        <taxon>Chitinophagaceae</taxon>
        <taxon>Lacibacter</taxon>
    </lineage>
</organism>
<dbReference type="GO" id="GO:0005829">
    <property type="term" value="C:cytosol"/>
    <property type="evidence" value="ECO:0007669"/>
    <property type="project" value="TreeGrafter"/>
</dbReference>
<dbReference type="InterPro" id="IPR008928">
    <property type="entry name" value="6-hairpin_glycosidase_sf"/>
</dbReference>
<dbReference type="RefSeq" id="WP_182805980.1">
    <property type="nucleotide sequence ID" value="NZ_CP060007.1"/>
</dbReference>
<dbReference type="InterPro" id="IPR005887">
    <property type="entry name" value="GH92_a_mannosidase_put"/>
</dbReference>
<reference evidence="9" key="1">
    <citation type="submission" date="2020-08" db="EMBL/GenBank/DDBJ databases">
        <title>Lacibacter sp. S13-6-6 genome sequencing.</title>
        <authorList>
            <person name="Jin L."/>
        </authorList>
    </citation>
    <scope>NUCLEOTIDE SEQUENCE [LARGE SCALE GENOMIC DNA]</scope>
    <source>
        <strain evidence="9">S13-6-6</strain>
    </source>
</reference>
<feature type="domain" description="Glycosyl hydrolase family 92 N-terminal" evidence="7">
    <location>
        <begin position="27"/>
        <end position="253"/>
    </location>
</feature>
<evidence type="ECO:0000256" key="2">
    <source>
        <dbReference type="ARBA" id="ARBA00011245"/>
    </source>
</evidence>
<gene>
    <name evidence="8" type="ORF">H4075_08705</name>
</gene>
<dbReference type="AlphaFoldDB" id="A0A7G5XL86"/>
<dbReference type="InterPro" id="IPR000421">
    <property type="entry name" value="FA58C"/>
</dbReference>
<keyword evidence="9" id="KW-1185">Reference proteome</keyword>
<dbReference type="Gene3D" id="1.20.1610.10">
    <property type="entry name" value="alpha-1,2-mannosidases domains"/>
    <property type="match status" value="1"/>
</dbReference>
<feature type="domain" description="Glycosyl hydrolase family 92" evidence="6">
    <location>
        <begin position="259"/>
        <end position="716"/>
    </location>
</feature>
<comment type="subunit">
    <text evidence="2">Monomer.</text>
</comment>
<dbReference type="Pfam" id="PF07971">
    <property type="entry name" value="Glyco_hydro_92"/>
    <property type="match status" value="1"/>
</dbReference>
<dbReference type="PANTHER" id="PTHR12143:SF39">
    <property type="entry name" value="SECRETED PROTEIN"/>
    <property type="match status" value="1"/>
</dbReference>
<accession>A0A7G5XL86</accession>
<dbReference type="GO" id="GO:0006516">
    <property type="term" value="P:glycoprotein catabolic process"/>
    <property type="evidence" value="ECO:0007669"/>
    <property type="project" value="TreeGrafter"/>
</dbReference>
<dbReference type="GO" id="GO:0000224">
    <property type="term" value="F:peptide-N4-(N-acetyl-beta-glucosaminyl)asparagine amidase activity"/>
    <property type="evidence" value="ECO:0007669"/>
    <property type="project" value="TreeGrafter"/>
</dbReference>
<dbReference type="GO" id="GO:0030246">
    <property type="term" value="F:carbohydrate binding"/>
    <property type="evidence" value="ECO:0007669"/>
    <property type="project" value="InterPro"/>
</dbReference>
<dbReference type="InterPro" id="IPR012939">
    <property type="entry name" value="Glyco_hydro_92"/>
</dbReference>
<evidence type="ECO:0000259" key="5">
    <source>
        <dbReference type="Pfam" id="PF00754"/>
    </source>
</evidence>
<evidence type="ECO:0000256" key="3">
    <source>
        <dbReference type="ARBA" id="ARBA00022837"/>
    </source>
</evidence>
<feature type="chain" id="PRO_5028956336" evidence="4">
    <location>
        <begin position="21"/>
        <end position="974"/>
    </location>
</feature>
<dbReference type="Gene3D" id="1.20.1050.60">
    <property type="entry name" value="alpha-1,2-mannosidase"/>
    <property type="match status" value="1"/>
</dbReference>
<name>A0A7G5XL86_9BACT</name>
<dbReference type="Gene3D" id="2.70.98.10">
    <property type="match status" value="1"/>
</dbReference>
<evidence type="ECO:0000256" key="1">
    <source>
        <dbReference type="ARBA" id="ARBA00001913"/>
    </source>
</evidence>
<proteinExistence type="predicted"/>
<dbReference type="SUPFAM" id="SSF48208">
    <property type="entry name" value="Six-hairpin glycosidases"/>
    <property type="match status" value="1"/>
</dbReference>
<dbReference type="Pfam" id="PF17678">
    <property type="entry name" value="Glyco_hydro_92N"/>
    <property type="match status" value="1"/>
</dbReference>
<feature type="signal peptide" evidence="4">
    <location>
        <begin position="1"/>
        <end position="20"/>
    </location>
</feature>
<dbReference type="InterPro" id="IPR041371">
    <property type="entry name" value="GH92_N"/>
</dbReference>
<dbReference type="Proteomes" id="UP000515344">
    <property type="component" value="Chromosome"/>
</dbReference>
<dbReference type="InterPro" id="IPR008979">
    <property type="entry name" value="Galactose-bd-like_sf"/>
</dbReference>
<dbReference type="InterPro" id="IPR050883">
    <property type="entry name" value="PNGase"/>
</dbReference>
<keyword evidence="3" id="KW-0106">Calcium</keyword>
<dbReference type="PANTHER" id="PTHR12143">
    <property type="entry name" value="PEPTIDE N-GLYCANASE PNGASE -RELATED"/>
    <property type="match status" value="1"/>
</dbReference>
<protein>
    <submittedName>
        <fullName evidence="8">Glycoside hydrolase family 92 protein</fullName>
    </submittedName>
</protein>
<dbReference type="GO" id="GO:0005975">
    <property type="term" value="P:carbohydrate metabolic process"/>
    <property type="evidence" value="ECO:0007669"/>
    <property type="project" value="InterPro"/>
</dbReference>
<dbReference type="KEGG" id="lacs:H4075_08705"/>
<dbReference type="Gene3D" id="2.60.120.260">
    <property type="entry name" value="Galactose-binding domain-like"/>
    <property type="match status" value="1"/>
</dbReference>
<evidence type="ECO:0000256" key="4">
    <source>
        <dbReference type="SAM" id="SignalP"/>
    </source>
</evidence>
<dbReference type="SUPFAM" id="SSF49785">
    <property type="entry name" value="Galactose-binding domain-like"/>
    <property type="match status" value="1"/>
</dbReference>
<dbReference type="Gene3D" id="3.30.2080.10">
    <property type="entry name" value="GH92 mannosidase domain"/>
    <property type="match status" value="1"/>
</dbReference>
<feature type="domain" description="F5/8 type C" evidence="5">
    <location>
        <begin position="835"/>
        <end position="950"/>
    </location>
</feature>
<dbReference type="NCBIfam" id="TIGR01180">
    <property type="entry name" value="aman2_put"/>
    <property type="match status" value="1"/>
</dbReference>
<dbReference type="EMBL" id="CP060007">
    <property type="protein sequence ID" value="QNA46239.1"/>
    <property type="molecule type" value="Genomic_DNA"/>
</dbReference>
<evidence type="ECO:0000259" key="6">
    <source>
        <dbReference type="Pfam" id="PF07971"/>
    </source>
</evidence>
<comment type="cofactor">
    <cofactor evidence="1">
        <name>Ca(2+)</name>
        <dbReference type="ChEBI" id="CHEBI:29108"/>
    </cofactor>
</comment>
<evidence type="ECO:0000313" key="8">
    <source>
        <dbReference type="EMBL" id="QNA46239.1"/>
    </source>
</evidence>
<dbReference type="FunFam" id="1.20.1050.60:FF:000001">
    <property type="entry name" value="Putative alpha-1,2-mannosidase"/>
    <property type="match status" value="1"/>
</dbReference>